<gene>
    <name evidence="8" type="primary">TAF4</name>
    <name evidence="8" type="ORF">MICPUN_114058</name>
</gene>
<evidence type="ECO:0000256" key="3">
    <source>
        <dbReference type="ARBA" id="ARBA00023015"/>
    </source>
</evidence>
<dbReference type="Proteomes" id="UP000002009">
    <property type="component" value="Chromosome 1"/>
</dbReference>
<dbReference type="RefSeq" id="XP_002507144.1">
    <property type="nucleotide sequence ID" value="XM_002507098.1"/>
</dbReference>
<dbReference type="PANTHER" id="PTHR15138">
    <property type="entry name" value="TRANSCRIPTION INITIATION FACTOR TFIID SUBUNIT 4"/>
    <property type="match status" value="1"/>
</dbReference>
<dbReference type="InterPro" id="IPR045144">
    <property type="entry name" value="TAF4"/>
</dbReference>
<feature type="region of interest" description="Disordered" evidence="6">
    <location>
        <begin position="218"/>
        <end position="237"/>
    </location>
</feature>
<dbReference type="AlphaFoldDB" id="C1FDK4"/>
<dbReference type="GeneID" id="8250470"/>
<comment type="similarity">
    <text evidence="2">Belongs to the TAF4 family.</text>
</comment>
<keyword evidence="5" id="KW-0539">Nucleus</keyword>
<evidence type="ECO:0000256" key="5">
    <source>
        <dbReference type="ARBA" id="ARBA00023242"/>
    </source>
</evidence>
<dbReference type="EMBL" id="CP001574">
    <property type="protein sequence ID" value="ACO68402.1"/>
    <property type="molecule type" value="Genomic_DNA"/>
</dbReference>
<dbReference type="GO" id="GO:0006367">
    <property type="term" value="P:transcription initiation at RNA polymerase II promoter"/>
    <property type="evidence" value="ECO:0007669"/>
    <property type="project" value="TreeGrafter"/>
</dbReference>
<evidence type="ECO:0000256" key="6">
    <source>
        <dbReference type="SAM" id="MobiDB-lite"/>
    </source>
</evidence>
<feature type="domain" description="Transcription initiation factor TFIID component TAF4 C-terminal" evidence="7">
    <location>
        <begin position="123"/>
        <end position="371"/>
    </location>
</feature>
<keyword evidence="9" id="KW-1185">Reference proteome</keyword>
<dbReference type="GO" id="GO:0003677">
    <property type="term" value="F:DNA binding"/>
    <property type="evidence" value="ECO:0007669"/>
    <property type="project" value="TreeGrafter"/>
</dbReference>
<evidence type="ECO:0000313" key="8">
    <source>
        <dbReference type="EMBL" id="ACO68402.1"/>
    </source>
</evidence>
<keyword evidence="3" id="KW-0805">Transcription regulation</keyword>
<evidence type="ECO:0000256" key="4">
    <source>
        <dbReference type="ARBA" id="ARBA00023163"/>
    </source>
</evidence>
<evidence type="ECO:0000256" key="2">
    <source>
        <dbReference type="ARBA" id="ARBA00006178"/>
    </source>
</evidence>
<organism evidence="8 9">
    <name type="scientific">Micromonas commoda (strain RCC299 / NOUM17 / CCMP2709)</name>
    <name type="common">Picoplanktonic green alga</name>
    <dbReference type="NCBI Taxonomy" id="296587"/>
    <lineage>
        <taxon>Eukaryota</taxon>
        <taxon>Viridiplantae</taxon>
        <taxon>Chlorophyta</taxon>
        <taxon>Mamiellophyceae</taxon>
        <taxon>Mamiellales</taxon>
        <taxon>Mamiellaceae</taxon>
        <taxon>Micromonas</taxon>
    </lineage>
</organism>
<evidence type="ECO:0000259" key="7">
    <source>
        <dbReference type="Pfam" id="PF05236"/>
    </source>
</evidence>
<comment type="subcellular location">
    <subcellularLocation>
        <location evidence="1">Nucleus</location>
    </subcellularLocation>
</comment>
<dbReference type="KEGG" id="mis:MICPUN_114058"/>
<dbReference type="Pfam" id="PF05236">
    <property type="entry name" value="TAF4"/>
    <property type="match status" value="1"/>
</dbReference>
<reference evidence="8 9" key="1">
    <citation type="journal article" date="2009" name="Science">
        <title>Green evolution and dynamic adaptations revealed by genomes of the marine picoeukaryotes Micromonas.</title>
        <authorList>
            <person name="Worden A.Z."/>
            <person name="Lee J.H."/>
            <person name="Mock T."/>
            <person name="Rouze P."/>
            <person name="Simmons M.P."/>
            <person name="Aerts A.L."/>
            <person name="Allen A.E."/>
            <person name="Cuvelier M.L."/>
            <person name="Derelle E."/>
            <person name="Everett M.V."/>
            <person name="Foulon E."/>
            <person name="Grimwood J."/>
            <person name="Gundlach H."/>
            <person name="Henrissat B."/>
            <person name="Napoli C."/>
            <person name="McDonald S.M."/>
            <person name="Parker M.S."/>
            <person name="Rombauts S."/>
            <person name="Salamov A."/>
            <person name="Von Dassow P."/>
            <person name="Badger J.H."/>
            <person name="Coutinho P.M."/>
            <person name="Demir E."/>
            <person name="Dubchak I."/>
            <person name="Gentemann C."/>
            <person name="Eikrem W."/>
            <person name="Gready J.E."/>
            <person name="John U."/>
            <person name="Lanier W."/>
            <person name="Lindquist E.A."/>
            <person name="Lucas S."/>
            <person name="Mayer K.F."/>
            <person name="Moreau H."/>
            <person name="Not F."/>
            <person name="Otillar R."/>
            <person name="Panaud O."/>
            <person name="Pangilinan J."/>
            <person name="Paulsen I."/>
            <person name="Piegu B."/>
            <person name="Poliakov A."/>
            <person name="Robbens S."/>
            <person name="Schmutz J."/>
            <person name="Toulza E."/>
            <person name="Wyss T."/>
            <person name="Zelensky A."/>
            <person name="Zhou K."/>
            <person name="Armbrust E.V."/>
            <person name="Bhattacharya D."/>
            <person name="Goodenough U.W."/>
            <person name="Van de Peer Y."/>
            <person name="Grigoriev I.V."/>
        </authorList>
    </citation>
    <scope>NUCLEOTIDE SEQUENCE [LARGE SCALE GENOMIC DNA]</scope>
    <source>
        <strain evidence="9">RCC299 / NOUM17</strain>
    </source>
</reference>
<proteinExistence type="inferred from homology"/>
<protein>
    <submittedName>
        <fullName evidence="8">TFIID component</fullName>
    </submittedName>
</protein>
<dbReference type="GO" id="GO:0016251">
    <property type="term" value="F:RNA polymerase II general transcription initiation factor activity"/>
    <property type="evidence" value="ECO:0007669"/>
    <property type="project" value="TreeGrafter"/>
</dbReference>
<dbReference type="PANTHER" id="PTHR15138:SF14">
    <property type="entry name" value="TRANSCRIPTION INITIATION FACTOR TFIID SUBUNIT 4"/>
    <property type="match status" value="1"/>
</dbReference>
<dbReference type="GO" id="GO:0005669">
    <property type="term" value="C:transcription factor TFIID complex"/>
    <property type="evidence" value="ECO:0007669"/>
    <property type="project" value="InterPro"/>
</dbReference>
<evidence type="ECO:0000256" key="1">
    <source>
        <dbReference type="ARBA" id="ARBA00004123"/>
    </source>
</evidence>
<keyword evidence="4" id="KW-0804">Transcription</keyword>
<evidence type="ECO:0000313" key="9">
    <source>
        <dbReference type="Proteomes" id="UP000002009"/>
    </source>
</evidence>
<name>C1FDK4_MICCC</name>
<accession>C1FDK4</accession>
<dbReference type="InParanoid" id="C1FDK4"/>
<dbReference type="InterPro" id="IPR007900">
    <property type="entry name" value="TAF4_C"/>
</dbReference>
<sequence>MQLTDKGLRTGAPGRYGLVHFLTWCQPRCSSKSSNDLKKIYMKCKENYCPPVEFLYLAADVIEKPGLVKAMVGNRSLAIQSELLMPGATGEQAHIYKTNAPDHRAFEDASIFTKPEKNFPEADDVLTLAGVDPNDEARLMLAQGSHDDQSFHGRRAKKNSSRKLTELCIFARVIGQLPRSGICKVDNKAYDLLEEALQIHLRCLIMKIFNRALQRNDSKPSVLGRSNTHSEPKQRIRQINVDAEVQKRERVDIERKALLRVGESILSKRRTRAGDDSHLKEKVARIRQEEEERIRATIANDAARSALGDAKYLKWFVSSGGKEADRESQRKPSRELTCKQNDEKDSEIRFLKRSMDGRGARANWTVSLKDCRDVIGDEYKRFEAA</sequence>